<feature type="compositionally biased region" description="Basic and acidic residues" evidence="1">
    <location>
        <begin position="478"/>
        <end position="487"/>
    </location>
</feature>
<name>B4L3P4_DROMO</name>
<feature type="compositionally biased region" description="Basic and acidic residues" evidence="1">
    <location>
        <begin position="185"/>
        <end position="204"/>
    </location>
</feature>
<accession>B4L3P4</accession>
<feature type="compositionally biased region" description="Polar residues" evidence="1">
    <location>
        <begin position="462"/>
        <end position="476"/>
    </location>
</feature>
<feature type="compositionally biased region" description="Basic residues" evidence="1">
    <location>
        <begin position="99"/>
        <end position="110"/>
    </location>
</feature>
<dbReference type="KEGG" id="dmo:Dmoj_GI15595"/>
<proteinExistence type="predicted"/>
<feature type="compositionally biased region" description="Polar residues" evidence="1">
    <location>
        <begin position="698"/>
        <end position="708"/>
    </location>
</feature>
<dbReference type="OrthoDB" id="422827at2759"/>
<evidence type="ECO:0000313" key="2">
    <source>
        <dbReference type="EMBL" id="EDW07172.2"/>
    </source>
</evidence>
<feature type="compositionally biased region" description="Basic residues" evidence="1">
    <location>
        <begin position="283"/>
        <end position="292"/>
    </location>
</feature>
<dbReference type="AlphaFoldDB" id="B4L3P4"/>
<feature type="compositionally biased region" description="Basic and acidic residues" evidence="1">
    <location>
        <begin position="152"/>
        <end position="174"/>
    </location>
</feature>
<feature type="compositionally biased region" description="Basic and acidic residues" evidence="1">
    <location>
        <begin position="346"/>
        <end position="358"/>
    </location>
</feature>
<evidence type="ECO:0000256" key="1">
    <source>
        <dbReference type="SAM" id="MobiDB-lite"/>
    </source>
</evidence>
<dbReference type="EMBL" id="CH933810">
    <property type="protein sequence ID" value="EDW07172.2"/>
    <property type="molecule type" value="Genomic_DNA"/>
</dbReference>
<gene>
    <name evidence="2" type="primary">Dmoj\GI15595</name>
    <name evidence="2" type="ORF">Dmoj_GI15595</name>
</gene>
<feature type="compositionally biased region" description="Basic and acidic residues" evidence="1">
    <location>
        <begin position="212"/>
        <end position="236"/>
    </location>
</feature>
<dbReference type="Proteomes" id="UP000009192">
    <property type="component" value="Unassembled WGS sequence"/>
</dbReference>
<feature type="compositionally biased region" description="Basic and acidic residues" evidence="1">
    <location>
        <begin position="40"/>
        <end position="59"/>
    </location>
</feature>
<dbReference type="InParanoid" id="B4L3P4"/>
<feature type="compositionally biased region" description="Basic residues" evidence="1">
    <location>
        <begin position="718"/>
        <end position="727"/>
    </location>
</feature>
<organism evidence="2 3">
    <name type="scientific">Drosophila mojavensis</name>
    <name type="common">Fruit fly</name>
    <dbReference type="NCBI Taxonomy" id="7230"/>
    <lineage>
        <taxon>Eukaryota</taxon>
        <taxon>Metazoa</taxon>
        <taxon>Ecdysozoa</taxon>
        <taxon>Arthropoda</taxon>
        <taxon>Hexapoda</taxon>
        <taxon>Insecta</taxon>
        <taxon>Pterygota</taxon>
        <taxon>Neoptera</taxon>
        <taxon>Endopterygota</taxon>
        <taxon>Diptera</taxon>
        <taxon>Brachycera</taxon>
        <taxon>Muscomorpha</taxon>
        <taxon>Ephydroidea</taxon>
        <taxon>Drosophilidae</taxon>
        <taxon>Drosophila</taxon>
    </lineage>
</organism>
<reference evidence="2 3" key="1">
    <citation type="journal article" date="2007" name="Nature">
        <title>Evolution of genes and genomes on the Drosophila phylogeny.</title>
        <authorList>
            <consortium name="Drosophila 12 Genomes Consortium"/>
            <person name="Clark A.G."/>
            <person name="Eisen M.B."/>
            <person name="Smith D.R."/>
            <person name="Bergman C.M."/>
            <person name="Oliver B."/>
            <person name="Markow T.A."/>
            <person name="Kaufman T.C."/>
            <person name="Kellis M."/>
            <person name="Gelbart W."/>
            <person name="Iyer V.N."/>
            <person name="Pollard D.A."/>
            <person name="Sackton T.B."/>
            <person name="Larracuente A.M."/>
            <person name="Singh N.D."/>
            <person name="Abad J.P."/>
            <person name="Abt D.N."/>
            <person name="Adryan B."/>
            <person name="Aguade M."/>
            <person name="Akashi H."/>
            <person name="Anderson W.W."/>
            <person name="Aquadro C.F."/>
            <person name="Ardell D.H."/>
            <person name="Arguello R."/>
            <person name="Artieri C.G."/>
            <person name="Barbash D.A."/>
            <person name="Barker D."/>
            <person name="Barsanti P."/>
            <person name="Batterham P."/>
            <person name="Batzoglou S."/>
            <person name="Begun D."/>
            <person name="Bhutkar A."/>
            <person name="Blanco E."/>
            <person name="Bosak S.A."/>
            <person name="Bradley R.K."/>
            <person name="Brand A.D."/>
            <person name="Brent M.R."/>
            <person name="Brooks A.N."/>
            <person name="Brown R.H."/>
            <person name="Butlin R.K."/>
            <person name="Caggese C."/>
            <person name="Calvi B.R."/>
            <person name="Bernardo de Carvalho A."/>
            <person name="Caspi A."/>
            <person name="Castrezana S."/>
            <person name="Celniker S.E."/>
            <person name="Chang J.L."/>
            <person name="Chapple C."/>
            <person name="Chatterji S."/>
            <person name="Chinwalla A."/>
            <person name="Civetta A."/>
            <person name="Clifton S.W."/>
            <person name="Comeron J.M."/>
            <person name="Costello J.C."/>
            <person name="Coyne J.A."/>
            <person name="Daub J."/>
            <person name="David R.G."/>
            <person name="Delcher A.L."/>
            <person name="Delehaunty K."/>
            <person name="Do C.B."/>
            <person name="Ebling H."/>
            <person name="Edwards K."/>
            <person name="Eickbush T."/>
            <person name="Evans J.D."/>
            <person name="Filipski A."/>
            <person name="Findeiss S."/>
            <person name="Freyhult E."/>
            <person name="Fulton L."/>
            <person name="Fulton R."/>
            <person name="Garcia A.C."/>
            <person name="Gardiner A."/>
            <person name="Garfield D.A."/>
            <person name="Garvin B.E."/>
            <person name="Gibson G."/>
            <person name="Gilbert D."/>
            <person name="Gnerre S."/>
            <person name="Godfrey J."/>
            <person name="Good R."/>
            <person name="Gotea V."/>
            <person name="Gravely B."/>
            <person name="Greenberg A.J."/>
            <person name="Griffiths-Jones S."/>
            <person name="Gross S."/>
            <person name="Guigo R."/>
            <person name="Gustafson E.A."/>
            <person name="Haerty W."/>
            <person name="Hahn M.W."/>
            <person name="Halligan D.L."/>
            <person name="Halpern A.L."/>
            <person name="Halter G.M."/>
            <person name="Han M.V."/>
            <person name="Heger A."/>
            <person name="Hillier L."/>
            <person name="Hinrichs A.S."/>
            <person name="Holmes I."/>
            <person name="Hoskins R.A."/>
            <person name="Hubisz M.J."/>
            <person name="Hultmark D."/>
            <person name="Huntley M.A."/>
            <person name="Jaffe D.B."/>
            <person name="Jagadeeshan S."/>
            <person name="Jeck W.R."/>
            <person name="Johnson J."/>
            <person name="Jones C.D."/>
            <person name="Jordan W.C."/>
            <person name="Karpen G.H."/>
            <person name="Kataoka E."/>
            <person name="Keightley P.D."/>
            <person name="Kheradpour P."/>
            <person name="Kirkness E.F."/>
            <person name="Koerich L.B."/>
            <person name="Kristiansen K."/>
            <person name="Kudrna D."/>
            <person name="Kulathinal R.J."/>
            <person name="Kumar S."/>
            <person name="Kwok R."/>
            <person name="Lander E."/>
            <person name="Langley C.H."/>
            <person name="Lapoint R."/>
            <person name="Lazzaro B.P."/>
            <person name="Lee S.J."/>
            <person name="Levesque L."/>
            <person name="Li R."/>
            <person name="Lin C.F."/>
            <person name="Lin M.F."/>
            <person name="Lindblad-Toh K."/>
            <person name="Llopart A."/>
            <person name="Long M."/>
            <person name="Low L."/>
            <person name="Lozovsky E."/>
            <person name="Lu J."/>
            <person name="Luo M."/>
            <person name="Machado C.A."/>
            <person name="Makalowski W."/>
            <person name="Marzo M."/>
            <person name="Matsuda M."/>
            <person name="Matzkin L."/>
            <person name="McAllister B."/>
            <person name="McBride C.S."/>
            <person name="McKernan B."/>
            <person name="McKernan K."/>
            <person name="Mendez-Lago M."/>
            <person name="Minx P."/>
            <person name="Mollenhauer M.U."/>
            <person name="Montooth K."/>
            <person name="Mount S.M."/>
            <person name="Mu X."/>
            <person name="Myers E."/>
            <person name="Negre B."/>
            <person name="Newfeld S."/>
            <person name="Nielsen R."/>
            <person name="Noor M.A."/>
            <person name="O'Grady P."/>
            <person name="Pachter L."/>
            <person name="Papaceit M."/>
            <person name="Parisi M.J."/>
            <person name="Parisi M."/>
            <person name="Parts L."/>
            <person name="Pedersen J.S."/>
            <person name="Pesole G."/>
            <person name="Phillippy A.M."/>
            <person name="Ponting C.P."/>
            <person name="Pop M."/>
            <person name="Porcelli D."/>
            <person name="Powell J.R."/>
            <person name="Prohaska S."/>
            <person name="Pruitt K."/>
            <person name="Puig M."/>
            <person name="Quesneville H."/>
            <person name="Ram K.R."/>
            <person name="Rand D."/>
            <person name="Rasmussen M.D."/>
            <person name="Reed L.K."/>
            <person name="Reenan R."/>
            <person name="Reily A."/>
            <person name="Remington K.A."/>
            <person name="Rieger T.T."/>
            <person name="Ritchie M.G."/>
            <person name="Robin C."/>
            <person name="Rogers Y.H."/>
            <person name="Rohde C."/>
            <person name="Rozas J."/>
            <person name="Rubenfield M.J."/>
            <person name="Ruiz A."/>
            <person name="Russo S."/>
            <person name="Salzberg S.L."/>
            <person name="Sanchez-Gracia A."/>
            <person name="Saranga D.J."/>
            <person name="Sato H."/>
            <person name="Schaeffer S.W."/>
            <person name="Schatz M.C."/>
            <person name="Schlenke T."/>
            <person name="Schwartz R."/>
            <person name="Segarra C."/>
            <person name="Singh R.S."/>
            <person name="Sirot L."/>
            <person name="Sirota M."/>
            <person name="Sisneros N.B."/>
            <person name="Smith C.D."/>
            <person name="Smith T.F."/>
            <person name="Spieth J."/>
            <person name="Stage D.E."/>
            <person name="Stark A."/>
            <person name="Stephan W."/>
            <person name="Strausberg R.L."/>
            <person name="Strempel S."/>
            <person name="Sturgill D."/>
            <person name="Sutton G."/>
            <person name="Sutton G.G."/>
            <person name="Tao W."/>
            <person name="Teichmann S."/>
            <person name="Tobari Y.N."/>
            <person name="Tomimura Y."/>
            <person name="Tsolas J.M."/>
            <person name="Valente V.L."/>
            <person name="Venter E."/>
            <person name="Venter J.C."/>
            <person name="Vicario S."/>
            <person name="Vieira F.G."/>
            <person name="Vilella A.J."/>
            <person name="Villasante A."/>
            <person name="Walenz B."/>
            <person name="Wang J."/>
            <person name="Wasserman M."/>
            <person name="Watts T."/>
            <person name="Wilson D."/>
            <person name="Wilson R.K."/>
            <person name="Wing R.A."/>
            <person name="Wolfner M.F."/>
            <person name="Wong A."/>
            <person name="Wong G.K."/>
            <person name="Wu C.I."/>
            <person name="Wu G."/>
            <person name="Yamamoto D."/>
            <person name="Yang H.P."/>
            <person name="Yang S.P."/>
            <person name="Yorke J.A."/>
            <person name="Yoshida K."/>
            <person name="Zdobnov E."/>
            <person name="Zhang P."/>
            <person name="Zhang Y."/>
            <person name="Zimin A.V."/>
            <person name="Baldwin J."/>
            <person name="Abdouelleil A."/>
            <person name="Abdulkadir J."/>
            <person name="Abebe A."/>
            <person name="Abera B."/>
            <person name="Abreu J."/>
            <person name="Acer S.C."/>
            <person name="Aftuck L."/>
            <person name="Alexander A."/>
            <person name="An P."/>
            <person name="Anderson E."/>
            <person name="Anderson S."/>
            <person name="Arachi H."/>
            <person name="Azer M."/>
            <person name="Bachantsang P."/>
            <person name="Barry A."/>
            <person name="Bayul T."/>
            <person name="Berlin A."/>
            <person name="Bessette D."/>
            <person name="Bloom T."/>
            <person name="Blye J."/>
            <person name="Boguslavskiy L."/>
            <person name="Bonnet C."/>
            <person name="Boukhgalter B."/>
            <person name="Bourzgui I."/>
            <person name="Brown A."/>
            <person name="Cahill P."/>
            <person name="Channer S."/>
            <person name="Cheshatsang Y."/>
            <person name="Chuda L."/>
            <person name="Citroen M."/>
            <person name="Collymore A."/>
            <person name="Cooke P."/>
            <person name="Costello M."/>
            <person name="D'Aco K."/>
            <person name="Daza R."/>
            <person name="De Haan G."/>
            <person name="DeGray S."/>
            <person name="DeMaso C."/>
            <person name="Dhargay N."/>
            <person name="Dooley K."/>
            <person name="Dooley E."/>
            <person name="Doricent M."/>
            <person name="Dorje P."/>
            <person name="Dorjee K."/>
            <person name="Dupes A."/>
            <person name="Elong R."/>
            <person name="Falk J."/>
            <person name="Farina A."/>
            <person name="Faro S."/>
            <person name="Ferguson D."/>
            <person name="Fisher S."/>
            <person name="Foley C.D."/>
            <person name="Franke A."/>
            <person name="Friedrich D."/>
            <person name="Gadbois L."/>
            <person name="Gearin G."/>
            <person name="Gearin C.R."/>
            <person name="Giannoukos G."/>
            <person name="Goode T."/>
            <person name="Graham J."/>
            <person name="Grandbois E."/>
            <person name="Grewal S."/>
            <person name="Gyaltsen K."/>
            <person name="Hafez N."/>
            <person name="Hagos B."/>
            <person name="Hall J."/>
            <person name="Henson C."/>
            <person name="Hollinger A."/>
            <person name="Honan T."/>
            <person name="Huard M.D."/>
            <person name="Hughes L."/>
            <person name="Hurhula B."/>
            <person name="Husby M.E."/>
            <person name="Kamat A."/>
            <person name="Kanga B."/>
            <person name="Kashin S."/>
            <person name="Khazanovich D."/>
            <person name="Kisner P."/>
            <person name="Lance K."/>
            <person name="Lara M."/>
            <person name="Lee W."/>
            <person name="Lennon N."/>
            <person name="Letendre F."/>
            <person name="LeVine R."/>
            <person name="Lipovsky A."/>
            <person name="Liu X."/>
            <person name="Liu J."/>
            <person name="Liu S."/>
            <person name="Lokyitsang T."/>
            <person name="Lokyitsang Y."/>
            <person name="Lubonja R."/>
            <person name="Lui A."/>
            <person name="MacDonald P."/>
            <person name="Magnisalis V."/>
            <person name="Maru K."/>
            <person name="Matthews C."/>
            <person name="McCusker W."/>
            <person name="McDonough S."/>
            <person name="Mehta T."/>
            <person name="Meldrim J."/>
            <person name="Meneus L."/>
            <person name="Mihai O."/>
            <person name="Mihalev A."/>
            <person name="Mihova T."/>
            <person name="Mittelman R."/>
            <person name="Mlenga V."/>
            <person name="Montmayeur A."/>
            <person name="Mulrain L."/>
            <person name="Navidi A."/>
            <person name="Naylor J."/>
            <person name="Negash T."/>
            <person name="Nguyen T."/>
            <person name="Nguyen N."/>
            <person name="Nicol R."/>
            <person name="Norbu C."/>
            <person name="Norbu N."/>
            <person name="Novod N."/>
            <person name="O'Neill B."/>
            <person name="Osman S."/>
            <person name="Markiewicz E."/>
            <person name="Oyono O.L."/>
            <person name="Patti C."/>
            <person name="Phunkhang P."/>
            <person name="Pierre F."/>
            <person name="Priest M."/>
            <person name="Raghuraman S."/>
            <person name="Rege F."/>
            <person name="Reyes R."/>
            <person name="Rise C."/>
            <person name="Rogov P."/>
            <person name="Ross K."/>
            <person name="Ryan E."/>
            <person name="Settipalli S."/>
            <person name="Shea T."/>
            <person name="Sherpa N."/>
            <person name="Shi L."/>
            <person name="Shih D."/>
            <person name="Sparrow T."/>
            <person name="Spaulding J."/>
            <person name="Stalker J."/>
            <person name="Stange-Thomann N."/>
            <person name="Stavropoulos S."/>
            <person name="Stone C."/>
            <person name="Strader C."/>
            <person name="Tesfaye S."/>
            <person name="Thomson T."/>
            <person name="Thoulutsang Y."/>
            <person name="Thoulutsang D."/>
            <person name="Topham K."/>
            <person name="Topping I."/>
            <person name="Tsamla T."/>
            <person name="Vassiliev H."/>
            <person name="Vo A."/>
            <person name="Wangchuk T."/>
            <person name="Wangdi T."/>
            <person name="Weiand M."/>
            <person name="Wilkinson J."/>
            <person name="Wilson A."/>
            <person name="Yadav S."/>
            <person name="Young G."/>
            <person name="Yu Q."/>
            <person name="Zembek L."/>
            <person name="Zhong D."/>
            <person name="Zimmer A."/>
            <person name="Zwirko Z."/>
            <person name="Jaffe D.B."/>
            <person name="Alvarez P."/>
            <person name="Brockman W."/>
            <person name="Butler J."/>
            <person name="Chin C."/>
            <person name="Gnerre S."/>
            <person name="Grabherr M."/>
            <person name="Kleber M."/>
            <person name="Mauceli E."/>
            <person name="MacCallum I."/>
        </authorList>
    </citation>
    <scope>NUCLEOTIDE SEQUENCE [LARGE SCALE GENOMIC DNA]</scope>
    <source>
        <strain evidence="3">Tucson 15081-1352.22</strain>
    </source>
</reference>
<feature type="compositionally biased region" description="Polar residues" evidence="1">
    <location>
        <begin position="772"/>
        <end position="783"/>
    </location>
</feature>
<feature type="compositionally biased region" description="Polar residues" evidence="1">
    <location>
        <begin position="265"/>
        <end position="279"/>
    </location>
</feature>
<keyword evidence="3" id="KW-1185">Reference proteome</keyword>
<sequence length="952" mass="108832">MRNPAKNNAAYRVDTRGAALVGQRMMRNGKWKRKASLNEVNKDDKKADEKADDNQEQKTSRKHILKSKGQENDETKEKATAKDATSKPEKVKSPTNPKSSKKKSKQRRQKSPSQGTKTTTIKNESEEKSAQGERKTEASANKSDGEATAELTEGKVKVPRATLKDLADEKKTEKEDELALIVKANVKEKNVTGKEDKTGAKDEEIMNVAKGQQDEREQKEDVTQDIDKQSRTEKAKKTPARKKLLSSTANINKGTAECMDEDVNQQEADNNIEITETPVSNNKKARKEKRSKSASSKSGKNPKREANKDQDEVSQHQTEQETTDNSLKSLEKQIAEEPLDLSMPKKSSESEKQHKVVLESKPLTNDYDENVREYPDYMRGSNSQGYEVLCEEKPSLTAENYASKTNTSAENIVSGQIVQDVKPCETEATRQWGSPGSTSQIIEAPQACLDASFDSSDFNLTSIESNLTGPQNSNNFEAGHKQGENSKEPQLSQFEIAKQTRLRNIQKLKSLKMFVGQSENEGIQNYYMTDIIHQDFPYEEETNENRTSFFEKYRFSSMRASSSQQYIKKENSHVQSLSNEGSASAAKEPIEDNPPKAKRSQTQEGDVVKLETSSGCRIPMDNMDRQINRQSVTENMEQYPIKSENSPKSEFQIKQYEDEDEAKKFSEHRYISTTVKPEKVNAKEIANKTKLIEEQQIQRDGNITPNNTDIRETPDKKPRWRIPKKRKAESSTQAEEQQIQPDGNLAPNNDDIRETPDKKPRWRIPKKRKAESSTQAEEQQIQPDGNLAPNNDDIRETPDKKPRWRIPKKRKAESSTQAEHEYNAERYERNPNSREAMEMTEHYQKHMKREITNYGDVSDITESQPNRRFHRVPNQYEWTSAEVALQEKMRHIMHHTNMYHTSMHHSIIYQEGHLYRETKLPQWKDIRIGSLQLLLTNIKAIGTDRTGRGDMK</sequence>
<feature type="compositionally biased region" description="Basic and acidic residues" evidence="1">
    <location>
        <begin position="302"/>
        <end position="314"/>
    </location>
</feature>
<protein>
    <submittedName>
        <fullName evidence="2">Uncharacterized protein</fullName>
    </submittedName>
</protein>
<feature type="compositionally biased region" description="Basic and acidic residues" evidence="1">
    <location>
        <begin position="750"/>
        <end position="759"/>
    </location>
</feature>
<feature type="region of interest" description="Disordered" evidence="1">
    <location>
        <begin position="564"/>
        <end position="611"/>
    </location>
</feature>
<feature type="compositionally biased region" description="Basic and acidic residues" evidence="1">
    <location>
        <begin position="792"/>
        <end position="801"/>
    </location>
</feature>
<feature type="compositionally biased region" description="Basic residues" evidence="1">
    <location>
        <begin position="802"/>
        <end position="811"/>
    </location>
</feature>
<feature type="compositionally biased region" description="Basic and acidic residues" evidence="1">
    <location>
        <begin position="68"/>
        <end position="92"/>
    </location>
</feature>
<evidence type="ECO:0000313" key="3">
    <source>
        <dbReference type="Proteomes" id="UP000009192"/>
    </source>
</evidence>
<feature type="compositionally biased region" description="Basic and acidic residues" evidence="1">
    <location>
        <begin position="123"/>
        <end position="137"/>
    </location>
</feature>
<feature type="compositionally biased region" description="Polar residues" evidence="1">
    <location>
        <begin position="730"/>
        <end position="741"/>
    </location>
</feature>
<feature type="compositionally biased region" description="Basic residues" evidence="1">
    <location>
        <begin position="760"/>
        <end position="769"/>
    </location>
</feature>
<feature type="region of interest" description="Disordered" evidence="1">
    <location>
        <begin position="462"/>
        <end position="491"/>
    </location>
</feature>
<dbReference type="HOGENOM" id="CLU_389472_0_0_1"/>
<feature type="region of interest" description="Disordered" evidence="1">
    <location>
        <begin position="690"/>
        <end position="824"/>
    </location>
</feature>
<feature type="region of interest" description="Disordered" evidence="1">
    <location>
        <begin position="23"/>
        <end position="369"/>
    </location>
</feature>
<feature type="compositionally biased region" description="Polar residues" evidence="1">
    <location>
        <begin position="573"/>
        <end position="582"/>
    </location>
</feature>